<keyword evidence="6" id="KW-0679">Respiratory chain</keyword>
<keyword evidence="7" id="KW-0999">Mitochondrion inner membrane</keyword>
<comment type="similarity">
    <text evidence="3">Belongs to the complex I NDUFA2 subunit family.</text>
</comment>
<dbReference type="AlphaFoldDB" id="A0A8K0D6W3"/>
<keyword evidence="16" id="KW-1185">Reference proteome</keyword>
<feature type="domain" description="Ribosomal protein/NADH dehydrogenase" evidence="14">
    <location>
        <begin position="21"/>
        <end position="94"/>
    </location>
</feature>
<evidence type="ECO:0000256" key="12">
    <source>
        <dbReference type="ARBA" id="ARBA00032513"/>
    </source>
</evidence>
<comment type="subcellular location">
    <subcellularLocation>
        <location evidence="2">Mitochondrion inner membrane</location>
        <topology evidence="2">Peripheral membrane protein</topology>
        <orientation evidence="2">Matrix side</orientation>
    </subcellularLocation>
</comment>
<comment type="function">
    <text evidence="1">Accessory subunit of the mitochondrial membrane respiratory chain NADH dehydrogenase (Complex I), that is believed not to be involved in catalysis. Complex I functions in the transfer of electrons from NADH to the respiratory chain. The immediate electron acceptor for the enzyme is believed to be ubiquinone.</text>
</comment>
<dbReference type="PIRSF" id="PIRSF005822">
    <property type="entry name" value="NDUA2"/>
    <property type="match status" value="1"/>
</dbReference>
<dbReference type="SUPFAM" id="SSF52833">
    <property type="entry name" value="Thioredoxin-like"/>
    <property type="match status" value="1"/>
</dbReference>
<evidence type="ECO:0000256" key="5">
    <source>
        <dbReference type="ARBA" id="ARBA00022448"/>
    </source>
</evidence>
<evidence type="ECO:0000256" key="2">
    <source>
        <dbReference type="ARBA" id="ARBA00004443"/>
    </source>
</evidence>
<evidence type="ECO:0000256" key="6">
    <source>
        <dbReference type="ARBA" id="ARBA00022660"/>
    </source>
</evidence>
<dbReference type="OrthoDB" id="10250268at2759"/>
<keyword evidence="13" id="KW-1015">Disulfide bond</keyword>
<keyword evidence="9" id="KW-0496">Mitochondrion</keyword>
<evidence type="ECO:0000256" key="10">
    <source>
        <dbReference type="ARBA" id="ARBA00023136"/>
    </source>
</evidence>
<evidence type="ECO:0000256" key="4">
    <source>
        <dbReference type="ARBA" id="ARBA00016394"/>
    </source>
</evidence>
<evidence type="ECO:0000256" key="7">
    <source>
        <dbReference type="ARBA" id="ARBA00022792"/>
    </source>
</evidence>
<evidence type="ECO:0000256" key="13">
    <source>
        <dbReference type="PIRSR" id="PIRSR005822-1"/>
    </source>
</evidence>
<dbReference type="Gene3D" id="3.40.30.10">
    <property type="entry name" value="Glutaredoxin"/>
    <property type="match status" value="1"/>
</dbReference>
<evidence type="ECO:0000259" key="14">
    <source>
        <dbReference type="SMART" id="SM00916"/>
    </source>
</evidence>
<dbReference type="GO" id="GO:0005743">
    <property type="term" value="C:mitochondrial inner membrane"/>
    <property type="evidence" value="ECO:0007669"/>
    <property type="project" value="UniProtKB-SubCell"/>
</dbReference>
<dbReference type="PANTHER" id="PTHR12878:SF0">
    <property type="entry name" value="NADH DEHYDROGENASE [UBIQUINONE] 1 ALPHA SUBCOMPLEX SUBUNIT 2"/>
    <property type="match status" value="1"/>
</dbReference>
<dbReference type="InterPro" id="IPR007741">
    <property type="entry name" value="Ribosomal_mL43/mS25/NADH_DH"/>
</dbReference>
<feature type="disulfide bond" description="Redox-active" evidence="13">
    <location>
        <begin position="20"/>
        <end position="54"/>
    </location>
</feature>
<evidence type="ECO:0000256" key="11">
    <source>
        <dbReference type="ARBA" id="ARBA00031441"/>
    </source>
</evidence>
<evidence type="ECO:0000313" key="16">
    <source>
        <dbReference type="Proteomes" id="UP000801492"/>
    </source>
</evidence>
<keyword evidence="8" id="KW-0249">Electron transport</keyword>
<evidence type="ECO:0000256" key="8">
    <source>
        <dbReference type="ARBA" id="ARBA00022982"/>
    </source>
</evidence>
<name>A0A8K0D6W3_IGNLU</name>
<dbReference type="EMBL" id="VTPC01003942">
    <property type="protein sequence ID" value="KAF2897738.1"/>
    <property type="molecule type" value="Genomic_DNA"/>
</dbReference>
<dbReference type="PANTHER" id="PTHR12878">
    <property type="entry name" value="NADH-UBIQUINONE OXIDOREDUCTASE B8 SUBUNIT"/>
    <property type="match status" value="1"/>
</dbReference>
<dbReference type="SMART" id="SM00916">
    <property type="entry name" value="L51_S25_CI-B8"/>
    <property type="match status" value="1"/>
</dbReference>
<evidence type="ECO:0000256" key="1">
    <source>
        <dbReference type="ARBA" id="ARBA00003195"/>
    </source>
</evidence>
<dbReference type="Pfam" id="PF05047">
    <property type="entry name" value="L51_S25_CI-B8"/>
    <property type="match status" value="1"/>
</dbReference>
<gene>
    <name evidence="15" type="ORF">ILUMI_08434</name>
</gene>
<evidence type="ECO:0000256" key="3">
    <source>
        <dbReference type="ARBA" id="ARBA00008939"/>
    </source>
</evidence>
<dbReference type="InterPro" id="IPR036249">
    <property type="entry name" value="Thioredoxin-like_sf"/>
</dbReference>
<dbReference type="InterPro" id="IPR016464">
    <property type="entry name" value="NADH_Ub_cplx-1_asu_su-2"/>
</dbReference>
<evidence type="ECO:0000256" key="9">
    <source>
        <dbReference type="ARBA" id="ARBA00023128"/>
    </source>
</evidence>
<dbReference type="Proteomes" id="UP000801492">
    <property type="component" value="Unassembled WGS sequence"/>
</dbReference>
<reference evidence="15" key="1">
    <citation type="submission" date="2019-08" db="EMBL/GenBank/DDBJ databases">
        <title>The genome of the North American firefly Photinus pyralis.</title>
        <authorList>
            <consortium name="Photinus pyralis genome working group"/>
            <person name="Fallon T.R."/>
            <person name="Sander Lower S.E."/>
            <person name="Weng J.-K."/>
        </authorList>
    </citation>
    <scope>NUCLEOTIDE SEQUENCE</scope>
    <source>
        <strain evidence="15">TRF0915ILg1</strain>
        <tissue evidence="15">Whole body</tissue>
    </source>
</reference>
<keyword evidence="10" id="KW-0472">Membrane</keyword>
<sequence>MASRIGRFGPHLKELRIHLCQTSKESEGVRNFITKYYVDIKNSNGRFPILIRECSGVQPRLWARYEKGKESCVSLTNLTADDVLSQLESLARKK</sequence>
<proteinExistence type="inferred from homology"/>
<comment type="caution">
    <text evidence="15">The sequence shown here is derived from an EMBL/GenBank/DDBJ whole genome shotgun (WGS) entry which is preliminary data.</text>
</comment>
<evidence type="ECO:0000313" key="15">
    <source>
        <dbReference type="EMBL" id="KAF2897738.1"/>
    </source>
</evidence>
<keyword evidence="5" id="KW-0813">Transport</keyword>
<protein>
    <recommendedName>
        <fullName evidence="4">NADH dehydrogenase [ubiquinone] 1 alpha subcomplex subunit 2</fullName>
    </recommendedName>
    <alternativeName>
        <fullName evidence="11">Complex I-B8</fullName>
    </alternativeName>
    <alternativeName>
        <fullName evidence="12">NADH-ubiquinone oxidoreductase B8 subunit</fullName>
    </alternativeName>
</protein>
<accession>A0A8K0D6W3</accession>
<organism evidence="15 16">
    <name type="scientific">Ignelater luminosus</name>
    <name type="common">Cucubano</name>
    <name type="synonym">Pyrophorus luminosus</name>
    <dbReference type="NCBI Taxonomy" id="2038154"/>
    <lineage>
        <taxon>Eukaryota</taxon>
        <taxon>Metazoa</taxon>
        <taxon>Ecdysozoa</taxon>
        <taxon>Arthropoda</taxon>
        <taxon>Hexapoda</taxon>
        <taxon>Insecta</taxon>
        <taxon>Pterygota</taxon>
        <taxon>Neoptera</taxon>
        <taxon>Endopterygota</taxon>
        <taxon>Coleoptera</taxon>
        <taxon>Polyphaga</taxon>
        <taxon>Elateriformia</taxon>
        <taxon>Elateroidea</taxon>
        <taxon>Elateridae</taxon>
        <taxon>Agrypninae</taxon>
        <taxon>Pyrophorini</taxon>
        <taxon>Ignelater</taxon>
    </lineage>
</organism>